<dbReference type="NCBIfam" id="TIGR04514">
    <property type="entry name" value="GWxTD_dom"/>
    <property type="match status" value="1"/>
</dbReference>
<dbReference type="HOGENOM" id="CLU_445353_0_0_0"/>
<evidence type="ECO:0000313" key="2">
    <source>
        <dbReference type="EMBL" id="ADV81026.1"/>
    </source>
</evidence>
<evidence type="ECO:0000313" key="3">
    <source>
        <dbReference type="Proteomes" id="UP000006844"/>
    </source>
</evidence>
<dbReference type="Pfam" id="PF20094">
    <property type="entry name" value="GWxTD_dom"/>
    <property type="match status" value="1"/>
</dbReference>
<protein>
    <recommendedName>
        <fullName evidence="1">GWxTD domain-containing protein</fullName>
    </recommendedName>
</protein>
<organism evidence="2 3">
    <name type="scientific">Terriglobus saanensis (strain ATCC BAA-1853 / DSM 23119 / SP1PR4)</name>
    <dbReference type="NCBI Taxonomy" id="401053"/>
    <lineage>
        <taxon>Bacteria</taxon>
        <taxon>Pseudomonadati</taxon>
        <taxon>Acidobacteriota</taxon>
        <taxon>Terriglobia</taxon>
        <taxon>Terriglobales</taxon>
        <taxon>Acidobacteriaceae</taxon>
        <taxon>Terriglobus</taxon>
    </lineage>
</organism>
<keyword evidence="3" id="KW-1185">Reference proteome</keyword>
<dbReference type="OrthoDB" id="99884at2"/>
<dbReference type="STRING" id="401053.AciPR4_0188"/>
<feature type="domain" description="GWxTD" evidence="1">
    <location>
        <begin position="47"/>
        <end position="171"/>
    </location>
</feature>
<accession>E8UZU9</accession>
<gene>
    <name evidence="2" type="ordered locus">AciPR4_0188</name>
</gene>
<dbReference type="AlphaFoldDB" id="E8UZU9"/>
<dbReference type="EMBL" id="CP002467">
    <property type="protein sequence ID" value="ADV81026.1"/>
    <property type="molecule type" value="Genomic_DNA"/>
</dbReference>
<dbReference type="InterPro" id="IPR030959">
    <property type="entry name" value="GWxTD_dom"/>
</dbReference>
<reference evidence="2 3" key="1">
    <citation type="journal article" date="2012" name="Stand. Genomic Sci.">
        <title>Complete genome sequence of Terriglobus saanensis type strain SP1PR4(T), an Acidobacteria from tundra soil.</title>
        <authorList>
            <person name="Rawat S.R."/>
            <person name="Mannisto M.K."/>
            <person name="Starovoytov V."/>
            <person name="Goodwin L."/>
            <person name="Nolan M."/>
            <person name="Hauser L."/>
            <person name="Land M."/>
            <person name="Davenport K.W."/>
            <person name="Woyke T."/>
            <person name="Haggblom M.M."/>
        </authorList>
    </citation>
    <scope>NUCLEOTIDE SEQUENCE</scope>
    <source>
        <strain evidence="3">ATCC BAA-1853 / DSM 23119 / SP1PR4</strain>
    </source>
</reference>
<proteinExistence type="predicted"/>
<sequence length="577" mass="64648">MNFRSMYSGSSILGIKAFGSITVRVTCLLLALVIAQSSMLAKDPHLPEIYAHWLNQEVNYLITSEERTEFLHLTSDTAREQFIETFWKIRNPSPAAPTNVFKDEHYQRLAYANQHFGTLSLNDGASTARGMVYITLGEPAQIQSYPESKHLRPIQMWFYQNTSGAIPVHFYVLFYKPSPIEDYKLYSPTGDRPQKLINGTDAVNNDPVAIKIINDDLGVEMAHVALSLIPGEPVDLKSPSPSMQSDILLSNIRNYWNLPLNKERIRERRGASEQVSHRIILGEEFFDLTAVVERSSTKQLRVNYLLRFREPRDLGLAQQADGRFFYNFVLEAKLTSASGKEVYRQTEKLSDYLSQKQFEEIKSKIFGVEGSLPIAPGHYDLHLALTNQISHQTFQQTKTLLVPAYDHPLAISSVFFAAKEVPGKDYAGNLPFSYSGLKLAPVGSDNTTIAQGDPLRMIFQLWEAAGTPTELRGKTLEISYVIGQLGSQEKQEEQQTVDRGDFDAAGNLLIGRDFRTDILRPASYRLIIKVENPEDHGTVYQSLSFRVAPASPAPPALWTLLVPAGTGEVVAEKTSSK</sequence>
<dbReference type="eggNOG" id="COG4783">
    <property type="taxonomic scope" value="Bacteria"/>
</dbReference>
<name>E8UZU9_TERSS</name>
<evidence type="ECO:0000259" key="1">
    <source>
        <dbReference type="Pfam" id="PF20094"/>
    </source>
</evidence>
<dbReference type="Proteomes" id="UP000006844">
    <property type="component" value="Chromosome"/>
</dbReference>
<dbReference type="KEGG" id="tsa:AciPR4_0188"/>